<dbReference type="Gene3D" id="3.10.20.30">
    <property type="match status" value="1"/>
</dbReference>
<dbReference type="Pfam" id="PF04607">
    <property type="entry name" value="RelA_SpoT"/>
    <property type="match status" value="1"/>
</dbReference>
<dbReference type="PANTHER" id="PTHR21262">
    <property type="entry name" value="GUANOSINE-3',5'-BIS DIPHOSPHATE 3'-PYROPHOSPHOHYDROLASE"/>
    <property type="match status" value="1"/>
</dbReference>
<dbReference type="InterPro" id="IPR004811">
    <property type="entry name" value="RelA/Spo_fam"/>
</dbReference>
<dbReference type="Gene3D" id="3.30.460.10">
    <property type="entry name" value="Beta Polymerase, domain 2"/>
    <property type="match status" value="1"/>
</dbReference>
<dbReference type="Gene3D" id="1.10.3210.10">
    <property type="entry name" value="Hypothetical protein af1432"/>
    <property type="match status" value="1"/>
</dbReference>
<sequence>MNWDQFNAKLINLGYSEHDRSQIEKAFSFASRAHEGQKRASGEPYVIHVIAVAAQCAELQLDAVTIIASLLHDTIEDCGIKKEEIMKEFGADVAFLVDGVSKLGHVRYNTTQRKIESLRKMFLASAKDIRVVLIKLADRLHNMRTIQFIRPEKQKRIAQETLEIYAPIAYRLGMGSIKGELEDLSFPIVYPDEHALVKKEVDKRAPEGEHYLREEVKQVLDQAFELEHVKPLTVDYRTKHLYSLWKKLLRYDMDMARITDLLAMRIVVKNIEDCYRVLGIIHQLWKPLPGRIKDYIALPKQNGYRSLHTTVFCVQNRITEFQIRTHEMHEEAERGVAAHWAYTEGEKPKQGSEVAQHMQWVQKLSDWQKEMDTPENSEEFLESLKIDFFKDRVFVLTPKGDVIDLPAEATPVDFAYAIHTDIGNRMVGAKVNGKLVPFDRPLSSGETIEILTQKKRKPNSEWLSFVKSSIAKNRIRAALRKESRQAVLTTYAQQQKRASYQFTLTVRDRVGLLKDISAVFSAFRISIQHIAFNNTKNKSYPDIVISTQLRDTKQAESIITRLKHIRNVEEVSFKIL</sequence>
<evidence type="ECO:0000259" key="5">
    <source>
        <dbReference type="PROSITE" id="PS51880"/>
    </source>
</evidence>
<dbReference type="CDD" id="cd04876">
    <property type="entry name" value="ACT_RelA-SpoT"/>
    <property type="match status" value="1"/>
</dbReference>
<evidence type="ECO:0000256" key="2">
    <source>
        <dbReference type="RuleBase" id="RU003847"/>
    </source>
</evidence>
<dbReference type="Pfam" id="PF02824">
    <property type="entry name" value="TGS"/>
    <property type="match status" value="1"/>
</dbReference>
<evidence type="ECO:0000256" key="1">
    <source>
        <dbReference type="ARBA" id="ARBA00025704"/>
    </source>
</evidence>
<feature type="domain" description="TGS" evidence="5">
    <location>
        <begin position="389"/>
        <end position="452"/>
    </location>
</feature>
<evidence type="ECO:0008006" key="8">
    <source>
        <dbReference type="Google" id="ProtNLM"/>
    </source>
</evidence>
<dbReference type="Pfam" id="PF13328">
    <property type="entry name" value="HD_4"/>
    <property type="match status" value="1"/>
</dbReference>
<dbReference type="EMBL" id="MHNL01000014">
    <property type="protein sequence ID" value="OGZ44772.1"/>
    <property type="molecule type" value="Genomic_DNA"/>
</dbReference>
<dbReference type="Pfam" id="PF13291">
    <property type="entry name" value="ACT_4"/>
    <property type="match status" value="1"/>
</dbReference>
<accession>A0A1G2G3X7</accession>
<reference evidence="6 7" key="1">
    <citation type="journal article" date="2016" name="Nat. Commun.">
        <title>Thousands of microbial genomes shed light on interconnected biogeochemical processes in an aquifer system.</title>
        <authorList>
            <person name="Anantharaman K."/>
            <person name="Brown C.T."/>
            <person name="Hug L.A."/>
            <person name="Sharon I."/>
            <person name="Castelle C.J."/>
            <person name="Probst A.J."/>
            <person name="Thomas B.C."/>
            <person name="Singh A."/>
            <person name="Wilkins M.J."/>
            <person name="Karaoz U."/>
            <person name="Brodie E.L."/>
            <person name="Williams K.H."/>
            <person name="Hubbard S.S."/>
            <person name="Banfield J.F."/>
        </authorList>
    </citation>
    <scope>NUCLEOTIDE SEQUENCE [LARGE SCALE GENOMIC DNA]</scope>
</reference>
<dbReference type="SUPFAM" id="SSF109604">
    <property type="entry name" value="HD-domain/PDEase-like"/>
    <property type="match status" value="1"/>
</dbReference>
<gene>
    <name evidence="6" type="ORF">A2756_05305</name>
</gene>
<protein>
    <recommendedName>
        <fullName evidence="8">GTP pyrophosphokinase</fullName>
    </recommendedName>
</protein>
<dbReference type="PROSITE" id="PS51880">
    <property type="entry name" value="TGS"/>
    <property type="match status" value="1"/>
</dbReference>
<dbReference type="NCBIfam" id="TIGR00691">
    <property type="entry name" value="spoT_relA"/>
    <property type="match status" value="1"/>
</dbReference>
<dbReference type="PROSITE" id="PS51831">
    <property type="entry name" value="HD"/>
    <property type="match status" value="1"/>
</dbReference>
<dbReference type="InterPro" id="IPR002912">
    <property type="entry name" value="ACT_dom"/>
</dbReference>
<dbReference type="InterPro" id="IPR033655">
    <property type="entry name" value="TGS_RelA/SpoT"/>
</dbReference>
<dbReference type="InterPro" id="IPR003607">
    <property type="entry name" value="HD/PDEase_dom"/>
</dbReference>
<proteinExistence type="inferred from homology"/>
<organism evidence="6 7">
    <name type="scientific">Candidatus Ryanbacteria bacterium RIFCSPHIGHO2_01_FULL_48_27</name>
    <dbReference type="NCBI Taxonomy" id="1802115"/>
    <lineage>
        <taxon>Bacteria</taxon>
        <taxon>Candidatus Ryaniibacteriota</taxon>
    </lineage>
</organism>
<comment type="similarity">
    <text evidence="2">Belongs to the relA/spoT family.</text>
</comment>
<dbReference type="Proteomes" id="UP000177785">
    <property type="component" value="Unassembled WGS sequence"/>
</dbReference>
<dbReference type="SUPFAM" id="SSF55021">
    <property type="entry name" value="ACT-like"/>
    <property type="match status" value="1"/>
</dbReference>
<evidence type="ECO:0000259" key="4">
    <source>
        <dbReference type="PROSITE" id="PS51831"/>
    </source>
</evidence>
<feature type="domain" description="HD" evidence="4">
    <location>
        <begin position="45"/>
        <end position="143"/>
    </location>
</feature>
<dbReference type="SMART" id="SM00954">
    <property type="entry name" value="RelA_SpoT"/>
    <property type="match status" value="1"/>
</dbReference>
<dbReference type="CDD" id="cd01668">
    <property type="entry name" value="TGS_RSH"/>
    <property type="match status" value="1"/>
</dbReference>
<feature type="domain" description="ACT" evidence="3">
    <location>
        <begin position="501"/>
        <end position="576"/>
    </location>
</feature>
<evidence type="ECO:0000313" key="7">
    <source>
        <dbReference type="Proteomes" id="UP000177785"/>
    </source>
</evidence>
<dbReference type="GO" id="GO:0015969">
    <property type="term" value="P:guanosine tetraphosphate metabolic process"/>
    <property type="evidence" value="ECO:0007669"/>
    <property type="project" value="InterPro"/>
</dbReference>
<dbReference type="InterPro" id="IPR012676">
    <property type="entry name" value="TGS-like"/>
</dbReference>
<comment type="function">
    <text evidence="2">In eubacteria ppGpp (guanosine 3'-diphosphate 5'-diphosphate) is a mediator of the stringent response that coordinates a variety of cellular activities in response to changes in nutritional abundance.</text>
</comment>
<evidence type="ECO:0000259" key="3">
    <source>
        <dbReference type="PROSITE" id="PS51671"/>
    </source>
</evidence>
<dbReference type="InterPro" id="IPR006674">
    <property type="entry name" value="HD_domain"/>
</dbReference>
<comment type="pathway">
    <text evidence="1">Purine metabolism.</text>
</comment>
<dbReference type="CDD" id="cd05399">
    <property type="entry name" value="NT_Rel-Spo_like"/>
    <property type="match status" value="1"/>
</dbReference>
<dbReference type="FunFam" id="1.10.3210.10:FF:000001">
    <property type="entry name" value="GTP pyrophosphokinase RelA"/>
    <property type="match status" value="1"/>
</dbReference>
<dbReference type="InterPro" id="IPR012675">
    <property type="entry name" value="Beta-grasp_dom_sf"/>
</dbReference>
<evidence type="ECO:0000313" key="6">
    <source>
        <dbReference type="EMBL" id="OGZ44772.1"/>
    </source>
</evidence>
<dbReference type="SUPFAM" id="SSF81301">
    <property type="entry name" value="Nucleotidyltransferase"/>
    <property type="match status" value="1"/>
</dbReference>
<dbReference type="SMART" id="SM00471">
    <property type="entry name" value="HDc"/>
    <property type="match status" value="1"/>
</dbReference>
<dbReference type="STRING" id="1802115.A2756_05305"/>
<comment type="caution">
    <text evidence="6">The sequence shown here is derived from an EMBL/GenBank/DDBJ whole genome shotgun (WGS) entry which is preliminary data.</text>
</comment>
<dbReference type="InterPro" id="IPR007685">
    <property type="entry name" value="RelA_SpoT"/>
</dbReference>
<dbReference type="FunFam" id="3.10.20.30:FF:000002">
    <property type="entry name" value="GTP pyrophosphokinase (RelA/SpoT)"/>
    <property type="match status" value="1"/>
</dbReference>
<dbReference type="Gene3D" id="3.30.70.260">
    <property type="match status" value="1"/>
</dbReference>
<dbReference type="PROSITE" id="PS51671">
    <property type="entry name" value="ACT"/>
    <property type="match status" value="1"/>
</dbReference>
<dbReference type="InterPro" id="IPR004095">
    <property type="entry name" value="TGS"/>
</dbReference>
<name>A0A1G2G3X7_9BACT</name>
<dbReference type="InterPro" id="IPR045865">
    <property type="entry name" value="ACT-like_dom_sf"/>
</dbReference>
<dbReference type="SUPFAM" id="SSF81271">
    <property type="entry name" value="TGS-like"/>
    <property type="match status" value="1"/>
</dbReference>
<dbReference type="GO" id="GO:0005886">
    <property type="term" value="C:plasma membrane"/>
    <property type="evidence" value="ECO:0007669"/>
    <property type="project" value="TreeGrafter"/>
</dbReference>
<dbReference type="AlphaFoldDB" id="A0A1G2G3X7"/>
<dbReference type="InterPro" id="IPR043519">
    <property type="entry name" value="NT_sf"/>
</dbReference>
<dbReference type="CDD" id="cd00077">
    <property type="entry name" value="HDc"/>
    <property type="match status" value="1"/>
</dbReference>
<dbReference type="PANTHER" id="PTHR21262:SF31">
    <property type="entry name" value="GTP PYROPHOSPHOKINASE"/>
    <property type="match status" value="1"/>
</dbReference>